<dbReference type="Pfam" id="PF00005">
    <property type="entry name" value="ABC_tran"/>
    <property type="match status" value="1"/>
</dbReference>
<evidence type="ECO:0000256" key="1">
    <source>
        <dbReference type="ARBA" id="ARBA00022448"/>
    </source>
</evidence>
<dbReference type="GO" id="GO:0016887">
    <property type="term" value="F:ATP hydrolysis activity"/>
    <property type="evidence" value="ECO:0007669"/>
    <property type="project" value="InterPro"/>
</dbReference>
<sequence>MLETNHVTKKFLNTTALDDVSFTIAPGKIYALLGPNGSGKTTWMKIAAGLSKPTSGEVLYEDEPVGVKSRKYIAYMSTESYFYDWMSVQDVRSWFADFFDDFDPSRFDDLLEKMQLPADKKLKNLSSGMLAKLKTAGVLSRHAKVYLLDEPLNGIDLLSRDAIMNTIISAAQPDTAIVISSHLVEELEQYVTDAIFIHNGHLIKTVDTEDVRSEDHDSLADLYREIMK</sequence>
<keyword evidence="3 5" id="KW-0067">ATP-binding</keyword>
<accession>A0AB35U3A1</accession>
<dbReference type="RefSeq" id="WP_370595380.1">
    <property type="nucleotide sequence ID" value="NZ_JALBUR010000002.1"/>
</dbReference>
<evidence type="ECO:0000313" key="5">
    <source>
        <dbReference type="EMBL" id="MDX8418747.1"/>
    </source>
</evidence>
<dbReference type="InterPro" id="IPR003593">
    <property type="entry name" value="AAA+_ATPase"/>
</dbReference>
<evidence type="ECO:0000256" key="2">
    <source>
        <dbReference type="ARBA" id="ARBA00022741"/>
    </source>
</evidence>
<dbReference type="SUPFAM" id="SSF52540">
    <property type="entry name" value="P-loop containing nucleoside triphosphate hydrolases"/>
    <property type="match status" value="1"/>
</dbReference>
<dbReference type="PANTHER" id="PTHR42939:SF1">
    <property type="entry name" value="ABC TRANSPORTER ATP-BINDING PROTEIN ALBC-RELATED"/>
    <property type="match status" value="1"/>
</dbReference>
<evidence type="ECO:0000313" key="6">
    <source>
        <dbReference type="Proteomes" id="UP001286174"/>
    </source>
</evidence>
<dbReference type="Gene3D" id="3.40.50.300">
    <property type="entry name" value="P-loop containing nucleotide triphosphate hydrolases"/>
    <property type="match status" value="1"/>
</dbReference>
<gene>
    <name evidence="5" type="ORF">MOZ60_01410</name>
</gene>
<evidence type="ECO:0000256" key="3">
    <source>
        <dbReference type="ARBA" id="ARBA00022840"/>
    </source>
</evidence>
<dbReference type="AlphaFoldDB" id="A0AB35U3A1"/>
<evidence type="ECO:0000259" key="4">
    <source>
        <dbReference type="PROSITE" id="PS50893"/>
    </source>
</evidence>
<name>A0AB35U3A1_9FIRM</name>
<dbReference type="Proteomes" id="UP001286174">
    <property type="component" value="Unassembled WGS sequence"/>
</dbReference>
<keyword evidence="1" id="KW-0813">Transport</keyword>
<proteinExistence type="predicted"/>
<keyword evidence="6" id="KW-1185">Reference proteome</keyword>
<feature type="domain" description="ABC transporter" evidence="4">
    <location>
        <begin position="2"/>
        <end position="224"/>
    </location>
</feature>
<protein>
    <submittedName>
        <fullName evidence="5">ABC transporter ATP-binding protein</fullName>
    </submittedName>
</protein>
<organism evidence="5 6">
    <name type="scientific">Grylomicrobium aquisgranensis</name>
    <dbReference type="NCBI Taxonomy" id="2926318"/>
    <lineage>
        <taxon>Bacteria</taxon>
        <taxon>Bacillati</taxon>
        <taxon>Bacillota</taxon>
        <taxon>Erysipelotrichia</taxon>
        <taxon>Erysipelotrichales</taxon>
        <taxon>Erysipelotrichaceae</taxon>
        <taxon>Grylomicrobium</taxon>
    </lineage>
</organism>
<dbReference type="InterPro" id="IPR003439">
    <property type="entry name" value="ABC_transporter-like_ATP-bd"/>
</dbReference>
<dbReference type="InterPro" id="IPR027417">
    <property type="entry name" value="P-loop_NTPase"/>
</dbReference>
<dbReference type="GO" id="GO:0005524">
    <property type="term" value="F:ATP binding"/>
    <property type="evidence" value="ECO:0007669"/>
    <property type="project" value="UniProtKB-KW"/>
</dbReference>
<dbReference type="EMBL" id="JALBUR010000002">
    <property type="protein sequence ID" value="MDX8418747.1"/>
    <property type="molecule type" value="Genomic_DNA"/>
</dbReference>
<reference evidence="5 6" key="1">
    <citation type="submission" date="2022-03" db="EMBL/GenBank/DDBJ databases">
        <title>Novel taxa within the pig intestine.</title>
        <authorList>
            <person name="Wylensek D."/>
            <person name="Bishof K."/>
            <person name="Afrizal A."/>
            <person name="Clavel T."/>
        </authorList>
    </citation>
    <scope>NUCLEOTIDE SEQUENCE [LARGE SCALE GENOMIC DNA]</scope>
    <source>
        <strain evidence="5 6">CLA-KB-P133</strain>
    </source>
</reference>
<dbReference type="PROSITE" id="PS50893">
    <property type="entry name" value="ABC_TRANSPORTER_2"/>
    <property type="match status" value="1"/>
</dbReference>
<dbReference type="PANTHER" id="PTHR42939">
    <property type="entry name" value="ABC TRANSPORTER ATP-BINDING PROTEIN ALBC-RELATED"/>
    <property type="match status" value="1"/>
</dbReference>
<dbReference type="CDD" id="cd03230">
    <property type="entry name" value="ABC_DR_subfamily_A"/>
    <property type="match status" value="1"/>
</dbReference>
<keyword evidence="2" id="KW-0547">Nucleotide-binding</keyword>
<dbReference type="SMART" id="SM00382">
    <property type="entry name" value="AAA"/>
    <property type="match status" value="1"/>
</dbReference>
<dbReference type="InterPro" id="IPR051782">
    <property type="entry name" value="ABC_Transporter_VariousFunc"/>
</dbReference>
<comment type="caution">
    <text evidence="5">The sequence shown here is derived from an EMBL/GenBank/DDBJ whole genome shotgun (WGS) entry which is preliminary data.</text>
</comment>